<reference evidence="2 3" key="1">
    <citation type="journal article" date="2018" name="New Phytol.">
        <title>Phylogenomics of Endogonaceae and evolution of mycorrhizas within Mucoromycota.</title>
        <authorList>
            <person name="Chang Y."/>
            <person name="Desiro A."/>
            <person name="Na H."/>
            <person name="Sandor L."/>
            <person name="Lipzen A."/>
            <person name="Clum A."/>
            <person name="Barry K."/>
            <person name="Grigoriev I.V."/>
            <person name="Martin F.M."/>
            <person name="Stajich J.E."/>
            <person name="Smith M.E."/>
            <person name="Bonito G."/>
            <person name="Spatafora J.W."/>
        </authorList>
    </citation>
    <scope>NUCLEOTIDE SEQUENCE [LARGE SCALE GENOMIC DNA]</scope>
    <source>
        <strain evidence="2 3">AD002</strain>
    </source>
</reference>
<dbReference type="Proteomes" id="UP000274822">
    <property type="component" value="Unassembled WGS sequence"/>
</dbReference>
<evidence type="ECO:0000313" key="3">
    <source>
        <dbReference type="Proteomes" id="UP000274822"/>
    </source>
</evidence>
<comment type="caution">
    <text evidence="2">The sequence shown here is derived from an EMBL/GenBank/DDBJ whole genome shotgun (WGS) entry which is preliminary data.</text>
</comment>
<evidence type="ECO:0000313" key="2">
    <source>
        <dbReference type="EMBL" id="RUS23561.1"/>
    </source>
</evidence>
<protein>
    <submittedName>
        <fullName evidence="2">Uncharacterized protein</fullName>
    </submittedName>
</protein>
<feature type="region of interest" description="Disordered" evidence="1">
    <location>
        <begin position="1"/>
        <end position="27"/>
    </location>
</feature>
<dbReference type="AlphaFoldDB" id="A0A433Q181"/>
<gene>
    <name evidence="2" type="ORF">BC938DRAFT_474950</name>
</gene>
<dbReference type="EMBL" id="RBNJ01019365">
    <property type="protein sequence ID" value="RUS23561.1"/>
    <property type="molecule type" value="Genomic_DNA"/>
</dbReference>
<name>A0A433Q181_9FUNG</name>
<keyword evidence="3" id="KW-1185">Reference proteome</keyword>
<organism evidence="2 3">
    <name type="scientific">Jimgerdemannia flammicorona</name>
    <dbReference type="NCBI Taxonomy" id="994334"/>
    <lineage>
        <taxon>Eukaryota</taxon>
        <taxon>Fungi</taxon>
        <taxon>Fungi incertae sedis</taxon>
        <taxon>Mucoromycota</taxon>
        <taxon>Mucoromycotina</taxon>
        <taxon>Endogonomycetes</taxon>
        <taxon>Endogonales</taxon>
        <taxon>Endogonaceae</taxon>
        <taxon>Jimgerdemannia</taxon>
    </lineage>
</organism>
<sequence>MLAVQYDQDEHSRHQPRRVDGVAIRGEDGKRGPAHCMFDVSAESGMGTVGWDVLRGPVVSVKVWMGENPLSN</sequence>
<feature type="compositionally biased region" description="Basic and acidic residues" evidence="1">
    <location>
        <begin position="8"/>
        <end position="27"/>
    </location>
</feature>
<proteinExistence type="predicted"/>
<accession>A0A433Q181</accession>
<evidence type="ECO:0000256" key="1">
    <source>
        <dbReference type="SAM" id="MobiDB-lite"/>
    </source>
</evidence>